<keyword evidence="1" id="KW-0812">Transmembrane</keyword>
<dbReference type="RefSeq" id="WP_189143138.1">
    <property type="nucleotide sequence ID" value="NZ_BMNK01000016.1"/>
</dbReference>
<gene>
    <name evidence="2" type="ORF">GCM10012278_71500</name>
</gene>
<protein>
    <submittedName>
        <fullName evidence="2">Uncharacterized protein</fullName>
    </submittedName>
</protein>
<feature type="transmembrane region" description="Helical" evidence="1">
    <location>
        <begin position="37"/>
        <end position="57"/>
    </location>
</feature>
<feature type="transmembrane region" description="Helical" evidence="1">
    <location>
        <begin position="6"/>
        <end position="25"/>
    </location>
</feature>
<keyword evidence="3" id="KW-1185">Reference proteome</keyword>
<evidence type="ECO:0000313" key="2">
    <source>
        <dbReference type="EMBL" id="GGP14681.1"/>
    </source>
</evidence>
<organism evidence="2 3">
    <name type="scientific">Nonomuraea glycinis</name>
    <dbReference type="NCBI Taxonomy" id="2047744"/>
    <lineage>
        <taxon>Bacteria</taxon>
        <taxon>Bacillati</taxon>
        <taxon>Actinomycetota</taxon>
        <taxon>Actinomycetes</taxon>
        <taxon>Streptosporangiales</taxon>
        <taxon>Streptosporangiaceae</taxon>
        <taxon>Nonomuraea</taxon>
    </lineage>
</organism>
<reference evidence="2" key="2">
    <citation type="submission" date="2020-09" db="EMBL/GenBank/DDBJ databases">
        <authorList>
            <person name="Sun Q."/>
            <person name="Zhou Y."/>
        </authorList>
    </citation>
    <scope>NUCLEOTIDE SEQUENCE</scope>
    <source>
        <strain evidence="2">CGMCC 4.7430</strain>
    </source>
</reference>
<dbReference type="Proteomes" id="UP000660745">
    <property type="component" value="Unassembled WGS sequence"/>
</dbReference>
<keyword evidence="1" id="KW-0472">Membrane</keyword>
<reference evidence="2" key="1">
    <citation type="journal article" date="2014" name="Int. J. Syst. Evol. Microbiol.">
        <title>Complete genome sequence of Corynebacterium casei LMG S-19264T (=DSM 44701T), isolated from a smear-ripened cheese.</title>
        <authorList>
            <consortium name="US DOE Joint Genome Institute (JGI-PGF)"/>
            <person name="Walter F."/>
            <person name="Albersmeier A."/>
            <person name="Kalinowski J."/>
            <person name="Ruckert C."/>
        </authorList>
    </citation>
    <scope>NUCLEOTIDE SEQUENCE</scope>
    <source>
        <strain evidence="2">CGMCC 4.7430</strain>
    </source>
</reference>
<evidence type="ECO:0000313" key="3">
    <source>
        <dbReference type="Proteomes" id="UP000660745"/>
    </source>
</evidence>
<keyword evidence="1" id="KW-1133">Transmembrane helix</keyword>
<evidence type="ECO:0000256" key="1">
    <source>
        <dbReference type="SAM" id="Phobius"/>
    </source>
</evidence>
<name>A0A918ACK8_9ACTN</name>
<comment type="caution">
    <text evidence="2">The sequence shown here is derived from an EMBL/GenBank/DDBJ whole genome shotgun (WGS) entry which is preliminary data.</text>
</comment>
<accession>A0A918ACK8</accession>
<dbReference type="EMBL" id="BMNK01000016">
    <property type="protein sequence ID" value="GGP14681.1"/>
    <property type="molecule type" value="Genomic_DNA"/>
</dbReference>
<proteinExistence type="predicted"/>
<dbReference type="AlphaFoldDB" id="A0A918ACK8"/>
<sequence length="59" mass="6128">MSSQLPLLSAALVILAVLWLTYYAIRRLSDVAPTTIAAVITALAALLTATAHLLGLLPA</sequence>